<proteinExistence type="predicted"/>
<dbReference type="GO" id="GO:0019068">
    <property type="term" value="P:virion assembly"/>
    <property type="evidence" value="ECO:0007669"/>
    <property type="project" value="InterPro"/>
</dbReference>
<feature type="region of interest" description="Disordered" evidence="1">
    <location>
        <begin position="468"/>
        <end position="487"/>
    </location>
</feature>
<dbReference type="RefSeq" id="WP_200685700.1">
    <property type="nucleotide sequence ID" value="NZ_JAEPRQ010000002.1"/>
</dbReference>
<comment type="caution">
    <text evidence="2">The sequence shown here is derived from an EMBL/GenBank/DDBJ whole genome shotgun (WGS) entry which is preliminary data.</text>
</comment>
<dbReference type="InterPro" id="IPR006429">
    <property type="entry name" value="Phage_lambda_portal"/>
</dbReference>
<dbReference type="NCBIfam" id="TIGR01539">
    <property type="entry name" value="portal_lambda"/>
    <property type="match status" value="1"/>
</dbReference>
<accession>A0A934SEY2</accession>
<evidence type="ECO:0000313" key="2">
    <source>
        <dbReference type="EMBL" id="MBK4216129.1"/>
    </source>
</evidence>
<feature type="compositionally biased region" description="Basic and acidic residues" evidence="1">
    <location>
        <begin position="468"/>
        <end position="482"/>
    </location>
</feature>
<keyword evidence="3" id="KW-1185">Reference proteome</keyword>
<gene>
    <name evidence="2" type="ORF">JJJ17_09345</name>
</gene>
<name>A0A934SEY2_9RHOB</name>
<dbReference type="EMBL" id="JAEPRQ010000002">
    <property type="protein sequence ID" value="MBK4216129.1"/>
    <property type="molecule type" value="Genomic_DNA"/>
</dbReference>
<evidence type="ECO:0000256" key="1">
    <source>
        <dbReference type="SAM" id="MobiDB-lite"/>
    </source>
</evidence>
<dbReference type="Pfam" id="PF05136">
    <property type="entry name" value="Phage_portal_2"/>
    <property type="match status" value="1"/>
</dbReference>
<organism evidence="2 3">
    <name type="scientific">Paracoccus caeni</name>
    <dbReference type="NCBI Taxonomy" id="657651"/>
    <lineage>
        <taxon>Bacteria</taxon>
        <taxon>Pseudomonadati</taxon>
        <taxon>Pseudomonadota</taxon>
        <taxon>Alphaproteobacteria</taxon>
        <taxon>Rhodobacterales</taxon>
        <taxon>Paracoccaceae</taxon>
        <taxon>Paracoccus</taxon>
    </lineage>
</organism>
<protein>
    <submittedName>
        <fullName evidence="2">Phage portal protein</fullName>
    </submittedName>
</protein>
<sequence>MNMIDRAISAIAPQWGLRRARAKLAITAHYDAAKIGRRTSSLRAARSDADGAARGRDRMAAYGRDMVRNTPFAERAQNVIAGSVVGDGIIPKVTCAYPDLKEEMSKRLRQRGLRRIEQHFDTCRIDRVGRLNLYGLQQLVMKTVVNAGEALIRVYTDEVPGGLPLQLEVLEPDYLDTGRYGWTPDGSEIREGIEYDSEGRRSAYWLFPDHPGADWSPHSTTGVSVRVPADEIWHIYRLDRPGQNRGVTWFAPVMMRLQDLGDYNDAQLMRQKIAACFAAFRFGGDGSRESAFDELEPGLIYDLGDSEDVRFAAPPGVDGYDEFTRGELRSVAADLGISYEALTGDLSQVNFSSARMGRLEMDQNVSGWQHLMIIPQMMLPLAARFIDAWEAIDAEEFITIGLPGDIWGHLGLSWVPPRKIIVDPAREFSALREAVRSGFASRQQVIRQLGIDPERLLEEIAQDRDEADRLKLPFDSDPRADVSRQTSAGIGVEDVIEEMQARARTASSGGNKLRSIR</sequence>
<dbReference type="GO" id="GO:0005198">
    <property type="term" value="F:structural molecule activity"/>
    <property type="evidence" value="ECO:0007669"/>
    <property type="project" value="InterPro"/>
</dbReference>
<reference evidence="2" key="1">
    <citation type="submission" date="2021-01" db="EMBL/GenBank/DDBJ databases">
        <title>Paracoccus amoyensis sp. nov., isolated from the surface seawater along the coast of Xiamen Island, China.</title>
        <authorList>
            <person name="Lyu L."/>
        </authorList>
    </citation>
    <scope>NUCLEOTIDE SEQUENCE</scope>
    <source>
        <strain evidence="2">MJ17</strain>
    </source>
</reference>
<evidence type="ECO:0000313" key="3">
    <source>
        <dbReference type="Proteomes" id="UP000640485"/>
    </source>
</evidence>
<dbReference type="Proteomes" id="UP000640485">
    <property type="component" value="Unassembled WGS sequence"/>
</dbReference>
<dbReference type="AlphaFoldDB" id="A0A934SEY2"/>